<accession>A0A7X2PBG1</accession>
<dbReference type="InterPro" id="IPR000801">
    <property type="entry name" value="Esterase-like"/>
</dbReference>
<comment type="caution">
    <text evidence="1">The sequence shown here is derived from an EMBL/GenBank/DDBJ whole genome shotgun (WGS) entry which is preliminary data.</text>
</comment>
<dbReference type="PANTHER" id="PTHR48098">
    <property type="entry name" value="ENTEROCHELIN ESTERASE-RELATED"/>
    <property type="match status" value="1"/>
</dbReference>
<sequence>MAHLRVDFRSEVMDMNTSMTVILPEQKKLDNTKVVYLLHGLADNCSGWSRYTAVERYAREKDIALVIPEVQRSFYADMALGLDYFKFINCELHTICENFFGFSDKRENRYVMGLSMGGYGALKCALSTPKCYQGCAAFSSVADIETTVYSSNDGRKKEYKAIFGNDIPEESNLFKLLEKNSDIPHIYLACGDEDPRIIHSEKMRDALKLKGVDVTYEHWSGEHNWIFWDAAVKKAFDHFFK</sequence>
<dbReference type="Gene3D" id="3.40.50.1820">
    <property type="entry name" value="alpha/beta hydrolase"/>
    <property type="match status" value="1"/>
</dbReference>
<dbReference type="SUPFAM" id="SSF53474">
    <property type="entry name" value="alpha/beta-Hydrolases"/>
    <property type="match status" value="1"/>
</dbReference>
<dbReference type="InterPro" id="IPR050583">
    <property type="entry name" value="Mycobacterial_A85_antigen"/>
</dbReference>
<keyword evidence="2" id="KW-1185">Reference proteome</keyword>
<dbReference type="GO" id="GO:0016747">
    <property type="term" value="F:acyltransferase activity, transferring groups other than amino-acyl groups"/>
    <property type="evidence" value="ECO:0007669"/>
    <property type="project" value="TreeGrafter"/>
</dbReference>
<evidence type="ECO:0000313" key="2">
    <source>
        <dbReference type="Proteomes" id="UP000460549"/>
    </source>
</evidence>
<name>A0A7X2PBG1_9SPIO</name>
<dbReference type="Pfam" id="PF00756">
    <property type="entry name" value="Esterase"/>
    <property type="match status" value="1"/>
</dbReference>
<organism evidence="1 2">
    <name type="scientific">Bullifex porci</name>
    <dbReference type="NCBI Taxonomy" id="2606638"/>
    <lineage>
        <taxon>Bacteria</taxon>
        <taxon>Pseudomonadati</taxon>
        <taxon>Spirochaetota</taxon>
        <taxon>Spirochaetia</taxon>
        <taxon>Spirochaetales</taxon>
        <taxon>Spirochaetaceae</taxon>
        <taxon>Bullifex</taxon>
    </lineage>
</organism>
<gene>
    <name evidence="1" type="ORF">FYJ80_03345</name>
</gene>
<dbReference type="RefSeq" id="WP_154424716.1">
    <property type="nucleotide sequence ID" value="NZ_VUNN01000004.1"/>
</dbReference>
<dbReference type="PANTHER" id="PTHR48098:SF1">
    <property type="entry name" value="DIACYLGLYCEROL ACYLTRANSFERASE_MYCOLYLTRANSFERASE AG85A"/>
    <property type="match status" value="1"/>
</dbReference>
<proteinExistence type="predicted"/>
<protein>
    <submittedName>
        <fullName evidence="1">Prolyl oligopeptidase family serine peptidase</fullName>
    </submittedName>
</protein>
<dbReference type="Proteomes" id="UP000460549">
    <property type="component" value="Unassembled WGS sequence"/>
</dbReference>
<dbReference type="EMBL" id="VUNN01000004">
    <property type="protein sequence ID" value="MSU05814.1"/>
    <property type="molecule type" value="Genomic_DNA"/>
</dbReference>
<reference evidence="1 2" key="1">
    <citation type="submission" date="2019-08" db="EMBL/GenBank/DDBJ databases">
        <title>In-depth cultivation of the pig gut microbiome towards novel bacterial diversity and tailored functional studies.</title>
        <authorList>
            <person name="Wylensek D."/>
            <person name="Hitch T.C.A."/>
            <person name="Clavel T."/>
        </authorList>
    </citation>
    <scope>NUCLEOTIDE SEQUENCE [LARGE SCALE GENOMIC DNA]</scope>
    <source>
        <strain evidence="1 2">NM-380-WT-3C1</strain>
    </source>
</reference>
<dbReference type="AlphaFoldDB" id="A0A7X2PBG1"/>
<evidence type="ECO:0000313" key="1">
    <source>
        <dbReference type="EMBL" id="MSU05814.1"/>
    </source>
</evidence>
<dbReference type="InterPro" id="IPR029058">
    <property type="entry name" value="AB_hydrolase_fold"/>
</dbReference>